<accession>A0A0J6IV49</accession>
<dbReference type="RefSeq" id="WP_048362970.1">
    <property type="nucleotide sequence ID" value="NZ_JAAEBV010000001.1"/>
</dbReference>
<dbReference type="STRING" id="1608994.TU86_03980"/>
<dbReference type="PATRIC" id="fig|1608994.3.peg.1367"/>
<protein>
    <submittedName>
        <fullName evidence="3">Membrane protein</fullName>
    </submittedName>
</protein>
<feature type="signal peptide" evidence="1">
    <location>
        <begin position="1"/>
        <end position="28"/>
    </location>
</feature>
<dbReference type="PANTHER" id="PTHR38593:SF1">
    <property type="entry name" value="BLR2558 PROTEIN"/>
    <property type="match status" value="1"/>
</dbReference>
<evidence type="ECO:0000259" key="2">
    <source>
        <dbReference type="Pfam" id="PF13628"/>
    </source>
</evidence>
<evidence type="ECO:0000256" key="1">
    <source>
        <dbReference type="SAM" id="SignalP"/>
    </source>
</evidence>
<feature type="chain" id="PRO_5030008706" evidence="1">
    <location>
        <begin position="29"/>
        <end position="179"/>
    </location>
</feature>
<evidence type="ECO:0000313" key="4">
    <source>
        <dbReference type="Proteomes" id="UP000036325"/>
    </source>
</evidence>
<evidence type="ECO:0000313" key="3">
    <source>
        <dbReference type="EMBL" id="KMN15917.1"/>
    </source>
</evidence>
<comment type="caution">
    <text evidence="3">The sequence shown here is derived from an EMBL/GenBank/DDBJ whole genome shotgun (WGS) entry which is preliminary data.</text>
</comment>
<dbReference type="InterPro" id="IPR012347">
    <property type="entry name" value="Ferritin-like"/>
</dbReference>
<dbReference type="AlphaFoldDB" id="A0A0J6IV49"/>
<feature type="domain" description="DUF4142" evidence="2">
    <location>
        <begin position="31"/>
        <end position="165"/>
    </location>
</feature>
<gene>
    <name evidence="3" type="ORF">TU86_03980</name>
</gene>
<dbReference type="Gene3D" id="1.20.1260.10">
    <property type="match status" value="1"/>
</dbReference>
<dbReference type="Pfam" id="PF13628">
    <property type="entry name" value="DUF4142"/>
    <property type="match status" value="1"/>
</dbReference>
<accession>A0A0J6J6A7</accession>
<dbReference type="PANTHER" id="PTHR38593">
    <property type="entry name" value="BLR2558 PROTEIN"/>
    <property type="match status" value="1"/>
</dbReference>
<keyword evidence="1" id="KW-0732">Signal</keyword>
<dbReference type="EMBL" id="JYLF01000001">
    <property type="protein sequence ID" value="KMN15917.1"/>
    <property type="molecule type" value="Genomic_DNA"/>
</dbReference>
<proteinExistence type="predicted"/>
<dbReference type="Proteomes" id="UP000036325">
    <property type="component" value="Unassembled WGS sequence"/>
</dbReference>
<reference evidence="3 4" key="1">
    <citation type="submission" date="2015-02" db="EMBL/GenBank/DDBJ databases">
        <title>Pseudomonas helleri sp. nov. and Pseudomonas weihenstephanensis sp. nov., isolated from raw cows milk.</title>
        <authorList>
            <person name="von Neubeck M."/>
            <person name="Huptas C."/>
            <person name="Wenning M."/>
            <person name="Scherer S."/>
        </authorList>
    </citation>
    <scope>NUCLEOTIDE SEQUENCE [LARGE SCALE GENOMIC DNA]</scope>
    <source>
        <strain evidence="3 4">DSM 29166</strain>
    </source>
</reference>
<sequence>MTTPCAPKRFVAGCAVVYAVFMAGSAAAASPAEFVDEASAAGIAEIENSRMAIQKTTSVDINSYAVEVIRDHTDANRDLKEIAHKQGWALATEEDMLSKVKNMMLQVQEGASFDVAYAANQVTTHEDAIALFKQEAQQSKSAELKAFAQKYLPKLEMHLEMAKKLAAAHQKGDAATLQK</sequence>
<dbReference type="OrthoDB" id="7009274at2"/>
<name>A0A0J6IV49_9PSED</name>
<dbReference type="InterPro" id="IPR025419">
    <property type="entry name" value="DUF4142"/>
</dbReference>
<organism evidence="3 4">
    <name type="scientific">Pseudomonas weihenstephanensis</name>
    <dbReference type="NCBI Taxonomy" id="1608994"/>
    <lineage>
        <taxon>Bacteria</taxon>
        <taxon>Pseudomonadati</taxon>
        <taxon>Pseudomonadota</taxon>
        <taxon>Gammaproteobacteria</taxon>
        <taxon>Pseudomonadales</taxon>
        <taxon>Pseudomonadaceae</taxon>
        <taxon>Pseudomonas</taxon>
    </lineage>
</organism>